<dbReference type="OrthoDB" id="8447118at2"/>
<dbReference type="Proteomes" id="UP000245911">
    <property type="component" value="Unassembled WGS sequence"/>
</dbReference>
<dbReference type="EMBL" id="QDKM01000002">
    <property type="protein sequence ID" value="PVH29544.1"/>
    <property type="molecule type" value="Genomic_DNA"/>
</dbReference>
<evidence type="ECO:0000259" key="1">
    <source>
        <dbReference type="PROSITE" id="PS50995"/>
    </source>
</evidence>
<dbReference type="InterPro" id="IPR036388">
    <property type="entry name" value="WH-like_DNA-bd_sf"/>
</dbReference>
<evidence type="ECO:0000313" key="2">
    <source>
        <dbReference type="EMBL" id="PVH29544.1"/>
    </source>
</evidence>
<feature type="domain" description="HTH marR-type" evidence="1">
    <location>
        <begin position="24"/>
        <end position="156"/>
    </location>
</feature>
<reference evidence="2 3" key="1">
    <citation type="submission" date="2018-04" db="EMBL/GenBank/DDBJ databases">
        <title>Pararhodobacter oceanense sp. nov., isolated from marine intertidal sediment.</title>
        <authorList>
            <person name="Wang X.-L."/>
            <person name="Du Z.-J."/>
        </authorList>
    </citation>
    <scope>NUCLEOTIDE SEQUENCE [LARGE SCALE GENOMIC DNA]</scope>
    <source>
        <strain evidence="2 3">AM505</strain>
    </source>
</reference>
<dbReference type="Pfam" id="PF12802">
    <property type="entry name" value="MarR_2"/>
    <property type="match status" value="1"/>
</dbReference>
<organism evidence="2 3">
    <name type="scientific">Pararhodobacter oceanensis</name>
    <dbReference type="NCBI Taxonomy" id="2172121"/>
    <lineage>
        <taxon>Bacteria</taxon>
        <taxon>Pseudomonadati</taxon>
        <taxon>Pseudomonadota</taxon>
        <taxon>Alphaproteobacteria</taxon>
        <taxon>Rhodobacterales</taxon>
        <taxon>Paracoccaceae</taxon>
        <taxon>Pararhodobacter</taxon>
    </lineage>
</organism>
<dbReference type="Gene3D" id="1.10.10.10">
    <property type="entry name" value="Winged helix-like DNA-binding domain superfamily/Winged helix DNA-binding domain"/>
    <property type="match status" value="1"/>
</dbReference>
<dbReference type="PRINTS" id="PR00598">
    <property type="entry name" value="HTHMARR"/>
</dbReference>
<evidence type="ECO:0000313" key="3">
    <source>
        <dbReference type="Proteomes" id="UP000245911"/>
    </source>
</evidence>
<proteinExistence type="predicted"/>
<name>A0A2T8HVY5_9RHOB</name>
<dbReference type="SMART" id="SM00347">
    <property type="entry name" value="HTH_MARR"/>
    <property type="match status" value="1"/>
</dbReference>
<dbReference type="GO" id="GO:0006950">
    <property type="term" value="P:response to stress"/>
    <property type="evidence" value="ECO:0007669"/>
    <property type="project" value="TreeGrafter"/>
</dbReference>
<protein>
    <submittedName>
        <fullName evidence="2">MarR family transcriptional regulator</fullName>
    </submittedName>
</protein>
<comment type="caution">
    <text evidence="2">The sequence shown here is derived from an EMBL/GenBank/DDBJ whole genome shotgun (WGS) entry which is preliminary data.</text>
</comment>
<dbReference type="GO" id="GO:0003700">
    <property type="term" value="F:DNA-binding transcription factor activity"/>
    <property type="evidence" value="ECO:0007669"/>
    <property type="project" value="InterPro"/>
</dbReference>
<accession>A0A2T8HVY5</accession>
<dbReference type="InterPro" id="IPR000835">
    <property type="entry name" value="HTH_MarR-typ"/>
</dbReference>
<dbReference type="InterPro" id="IPR039422">
    <property type="entry name" value="MarR/SlyA-like"/>
</dbReference>
<dbReference type="PROSITE" id="PS50995">
    <property type="entry name" value="HTH_MARR_2"/>
    <property type="match status" value="1"/>
</dbReference>
<keyword evidence="3" id="KW-1185">Reference proteome</keyword>
<dbReference type="PANTHER" id="PTHR33164:SF89">
    <property type="entry name" value="MARR FAMILY REGULATORY PROTEIN"/>
    <property type="match status" value="1"/>
</dbReference>
<dbReference type="PANTHER" id="PTHR33164">
    <property type="entry name" value="TRANSCRIPTIONAL REGULATOR, MARR FAMILY"/>
    <property type="match status" value="1"/>
</dbReference>
<dbReference type="AlphaFoldDB" id="A0A2T8HVY5"/>
<dbReference type="SUPFAM" id="SSF46785">
    <property type="entry name" value="Winged helix' DNA-binding domain"/>
    <property type="match status" value="1"/>
</dbReference>
<gene>
    <name evidence="2" type="ORF">DDE20_05305</name>
</gene>
<sequence length="181" mass="20011">MRRKPKIEPRRCADFAAGETLDRTDTSLVALRRILRATEIYARTLAHTAGLTPVQSRVLEIVLSHGSVTPKQISTQMGVSSATVSTLLDRLVAKSMIERQRSLIDRRQTNIVLTDHGRSAIEGAPDPLQQKYVKEFEALADWEQAMIVAALERVAGMLDASTIDASPILHTGEIHHTHPTE</sequence>
<dbReference type="InterPro" id="IPR036390">
    <property type="entry name" value="WH_DNA-bd_sf"/>
</dbReference>